<dbReference type="EC" id="2.4.1.17" evidence="5"/>
<dbReference type="GO" id="GO:0015020">
    <property type="term" value="F:glucuronosyltransferase activity"/>
    <property type="evidence" value="ECO:0007669"/>
    <property type="project" value="UniProtKB-EC"/>
</dbReference>
<dbReference type="FunFam" id="3.40.50.2000:FF:000050">
    <property type="entry name" value="UDP-glucuronosyltransferase"/>
    <property type="match status" value="1"/>
</dbReference>
<dbReference type="AlphaFoldDB" id="A0AAW1UFN9"/>
<dbReference type="Gene3D" id="3.40.50.2000">
    <property type="entry name" value="Glycogen Phosphorylase B"/>
    <property type="match status" value="1"/>
</dbReference>
<evidence type="ECO:0000256" key="3">
    <source>
        <dbReference type="ARBA" id="ARBA00022679"/>
    </source>
</evidence>
<dbReference type="Proteomes" id="UP001431783">
    <property type="component" value="Unassembled WGS sequence"/>
</dbReference>
<accession>A0AAW1UFN9</accession>
<dbReference type="PANTHER" id="PTHR48043">
    <property type="entry name" value="EG:EG0003.4 PROTEIN-RELATED"/>
    <property type="match status" value="1"/>
</dbReference>
<evidence type="ECO:0000313" key="7">
    <source>
        <dbReference type="Proteomes" id="UP001431783"/>
    </source>
</evidence>
<keyword evidence="5" id="KW-0732">Signal</keyword>
<keyword evidence="5" id="KW-1133">Transmembrane helix</keyword>
<gene>
    <name evidence="6" type="ORF">WA026_020726</name>
</gene>
<evidence type="ECO:0000256" key="1">
    <source>
        <dbReference type="ARBA" id="ARBA00009995"/>
    </source>
</evidence>
<dbReference type="InterPro" id="IPR002213">
    <property type="entry name" value="UDP_glucos_trans"/>
</dbReference>
<keyword evidence="5" id="KW-0812">Transmembrane</keyword>
<keyword evidence="7" id="KW-1185">Reference proteome</keyword>
<feature type="transmembrane region" description="Helical" evidence="5">
    <location>
        <begin position="473"/>
        <end position="497"/>
    </location>
</feature>
<dbReference type="InterPro" id="IPR035595">
    <property type="entry name" value="UDP_glycos_trans_CS"/>
</dbReference>
<keyword evidence="2 4" id="KW-0328">Glycosyltransferase</keyword>
<dbReference type="CDD" id="cd03784">
    <property type="entry name" value="GT1_Gtf-like"/>
    <property type="match status" value="1"/>
</dbReference>
<comment type="subcellular location">
    <subcellularLocation>
        <location evidence="5">Membrane</location>
        <topology evidence="5">Single-pass membrane protein</topology>
    </subcellularLocation>
</comment>
<dbReference type="SUPFAM" id="SSF53756">
    <property type="entry name" value="UDP-Glycosyltransferase/glycogen phosphorylase"/>
    <property type="match status" value="1"/>
</dbReference>
<evidence type="ECO:0000313" key="6">
    <source>
        <dbReference type="EMBL" id="KAK9878084.1"/>
    </source>
</evidence>
<dbReference type="PANTHER" id="PTHR48043:SF159">
    <property type="entry name" value="EG:EG0003.4 PROTEIN-RELATED"/>
    <property type="match status" value="1"/>
</dbReference>
<name>A0AAW1UFN9_9CUCU</name>
<evidence type="ECO:0000256" key="4">
    <source>
        <dbReference type="RuleBase" id="RU003718"/>
    </source>
</evidence>
<organism evidence="6 7">
    <name type="scientific">Henosepilachna vigintioctopunctata</name>
    <dbReference type="NCBI Taxonomy" id="420089"/>
    <lineage>
        <taxon>Eukaryota</taxon>
        <taxon>Metazoa</taxon>
        <taxon>Ecdysozoa</taxon>
        <taxon>Arthropoda</taxon>
        <taxon>Hexapoda</taxon>
        <taxon>Insecta</taxon>
        <taxon>Pterygota</taxon>
        <taxon>Neoptera</taxon>
        <taxon>Endopterygota</taxon>
        <taxon>Coleoptera</taxon>
        <taxon>Polyphaga</taxon>
        <taxon>Cucujiformia</taxon>
        <taxon>Coccinelloidea</taxon>
        <taxon>Coccinellidae</taxon>
        <taxon>Epilachninae</taxon>
        <taxon>Epilachnini</taxon>
        <taxon>Henosepilachna</taxon>
    </lineage>
</organism>
<evidence type="ECO:0000256" key="5">
    <source>
        <dbReference type="RuleBase" id="RU362059"/>
    </source>
</evidence>
<keyword evidence="5" id="KW-0472">Membrane</keyword>
<comment type="catalytic activity">
    <reaction evidence="5">
        <text>glucuronate acceptor + UDP-alpha-D-glucuronate = acceptor beta-D-glucuronoside + UDP + H(+)</text>
        <dbReference type="Rhea" id="RHEA:21032"/>
        <dbReference type="ChEBI" id="CHEBI:15378"/>
        <dbReference type="ChEBI" id="CHEBI:58052"/>
        <dbReference type="ChEBI" id="CHEBI:58223"/>
        <dbReference type="ChEBI" id="CHEBI:132367"/>
        <dbReference type="ChEBI" id="CHEBI:132368"/>
        <dbReference type="EC" id="2.4.1.17"/>
    </reaction>
</comment>
<dbReference type="GO" id="GO:0016020">
    <property type="term" value="C:membrane"/>
    <property type="evidence" value="ECO:0007669"/>
    <property type="project" value="UniProtKB-SubCell"/>
</dbReference>
<comment type="similarity">
    <text evidence="1 4">Belongs to the UDP-glycosyltransferase family.</text>
</comment>
<keyword evidence="3 4" id="KW-0808">Transferase</keyword>
<dbReference type="InterPro" id="IPR050271">
    <property type="entry name" value="UDP-glycosyltransferase"/>
</dbReference>
<protein>
    <recommendedName>
        <fullName evidence="5">UDP-glucuronosyltransferase</fullName>
        <ecNumber evidence="5">2.4.1.17</ecNumber>
    </recommendedName>
</protein>
<evidence type="ECO:0000256" key="2">
    <source>
        <dbReference type="ARBA" id="ARBA00022676"/>
    </source>
</evidence>
<dbReference type="EMBL" id="JARQZJ010000045">
    <property type="protein sequence ID" value="KAK9878084.1"/>
    <property type="molecule type" value="Genomic_DNA"/>
</dbReference>
<dbReference type="PROSITE" id="PS00375">
    <property type="entry name" value="UDPGT"/>
    <property type="match status" value="1"/>
</dbReference>
<sequence length="520" mass="59800">MRFCSLLAILYFIYAAECANILFVTTFSSISHQKVFQPIWRELSLRGHKVTAITPNPMHEKSLTNLTEIDISFLYRLHGKLPNEWKVFLFRKPNFLVVFLKDFLANFWFSKNHSKILENSDVQKLIHGESKFDVIAEWLLPFGGAFAAKFKCPLVGITSLGAPVASLDTVGNPSHPVFSPDYNLPIGKKLSFLDRILSTLFSVYTKLHHQWVLLPREDKLVKKYFGDDMPYLGDIQQNISILLLNRNPVFHRVMPFVPAVIELGSVQSYQKPAPLNEELKTFLDKSENGVVYLSFGSTILSEDLPDSIREIFLQTFSDIPYNVVWKWEGNELAGKPKNVFTQKWIPQAELLNHPNVKLFITQGGLQSMQETIKSHVPVIGIPAHSDQTFNVDTAVYHGFGIGIDYEYLSVETLKDALNEIMTNGSYKENIIKMDKLMRDRPIDGLKKAIWWIEYVIRHKGAKHLRSPSLDIPWYQYLLLDIFAVIGVVLFLFFYIVYKLSLIFVKLLKRLFSKVLKFKTD</sequence>
<reference evidence="6 7" key="1">
    <citation type="submission" date="2023-03" db="EMBL/GenBank/DDBJ databases">
        <title>Genome insight into feeding habits of ladybird beetles.</title>
        <authorList>
            <person name="Li H.-S."/>
            <person name="Huang Y.-H."/>
            <person name="Pang H."/>
        </authorList>
    </citation>
    <scope>NUCLEOTIDE SEQUENCE [LARGE SCALE GENOMIC DNA]</scope>
    <source>
        <strain evidence="6">SYSU_2023b</strain>
        <tissue evidence="6">Whole body</tissue>
    </source>
</reference>
<comment type="caution">
    <text evidence="6">The sequence shown here is derived from an EMBL/GenBank/DDBJ whole genome shotgun (WGS) entry which is preliminary data.</text>
</comment>
<feature type="chain" id="PRO_5043090290" description="UDP-glucuronosyltransferase" evidence="5">
    <location>
        <begin position="19"/>
        <end position="520"/>
    </location>
</feature>
<dbReference type="Pfam" id="PF00201">
    <property type="entry name" value="UDPGT"/>
    <property type="match status" value="1"/>
</dbReference>
<feature type="signal peptide" evidence="5">
    <location>
        <begin position="1"/>
        <end position="18"/>
    </location>
</feature>
<proteinExistence type="inferred from homology"/>